<feature type="non-terminal residue" evidence="3">
    <location>
        <position position="757"/>
    </location>
</feature>
<dbReference type="EMBL" id="JAZDQJ010000092">
    <property type="protein sequence ID" value="MEE1937795.1"/>
    <property type="molecule type" value="Genomic_DNA"/>
</dbReference>
<dbReference type="PANTHER" id="PTHR36153">
    <property type="entry name" value="INNER MEMBRANE PROTEIN-RELATED"/>
    <property type="match status" value="1"/>
</dbReference>
<evidence type="ECO:0000259" key="2">
    <source>
        <dbReference type="Pfam" id="PF21070"/>
    </source>
</evidence>
<evidence type="ECO:0000259" key="1">
    <source>
        <dbReference type="Pfam" id="PF06761"/>
    </source>
</evidence>
<dbReference type="RefSeq" id="WP_330078428.1">
    <property type="nucleotide sequence ID" value="NZ_JAZDQJ010000092.1"/>
</dbReference>
<evidence type="ECO:0000313" key="4">
    <source>
        <dbReference type="Proteomes" id="UP001335100"/>
    </source>
</evidence>
<accession>A0ABU7I1T8</accession>
<feature type="domain" description="Type VI secretion system component TssM1 helical" evidence="2">
    <location>
        <begin position="722"/>
        <end position="757"/>
    </location>
</feature>
<dbReference type="InterPro" id="IPR048677">
    <property type="entry name" value="TssM1_hel"/>
</dbReference>
<dbReference type="Pfam" id="PF06761">
    <property type="entry name" value="IcmF-related"/>
    <property type="match status" value="1"/>
</dbReference>
<proteinExistence type="predicted"/>
<dbReference type="Proteomes" id="UP001335100">
    <property type="component" value="Unassembled WGS sequence"/>
</dbReference>
<organism evidence="3 4">
    <name type="scientific">Pseudomonas ulcerans</name>
    <dbReference type="NCBI Taxonomy" id="3115852"/>
    <lineage>
        <taxon>Bacteria</taxon>
        <taxon>Pseudomonadati</taxon>
        <taxon>Pseudomonadota</taxon>
        <taxon>Gammaproteobacteria</taxon>
        <taxon>Pseudomonadales</taxon>
        <taxon>Pseudomonadaceae</taxon>
        <taxon>Pseudomonas</taxon>
    </lineage>
</organism>
<reference evidence="3 4" key="1">
    <citation type="submission" date="2024-01" db="EMBL/GenBank/DDBJ databases">
        <title>Unpublished Manusciprt.</title>
        <authorList>
            <person name="Duman M."/>
            <person name="Valdes E.G."/>
            <person name="Ajmi N."/>
            <person name="Altun S."/>
            <person name="Saticioglu I.B."/>
        </authorList>
    </citation>
    <scope>NUCLEOTIDE SEQUENCE [LARGE SCALE GENOMIC DNA]</scope>
    <source>
        <strain evidence="3 4">148P</strain>
    </source>
</reference>
<dbReference type="PANTHER" id="PTHR36153:SF1">
    <property type="entry name" value="TYPE VI SECRETION SYSTEM COMPONENT TSSM1"/>
    <property type="match status" value="1"/>
</dbReference>
<evidence type="ECO:0000313" key="3">
    <source>
        <dbReference type="EMBL" id="MEE1937795.1"/>
    </source>
</evidence>
<dbReference type="Pfam" id="PF21070">
    <property type="entry name" value="IcmF_helical"/>
    <property type="match status" value="1"/>
</dbReference>
<dbReference type="InterPro" id="IPR009612">
    <property type="entry name" value="IcmF-rel"/>
</dbReference>
<keyword evidence="4" id="KW-1185">Reference proteome</keyword>
<feature type="domain" description="IcmF-related" evidence="1">
    <location>
        <begin position="271"/>
        <end position="573"/>
    </location>
</feature>
<sequence length="757" mass="85771">TGLSEQRWLVGERTVLLWAGSLRKDPDPADLALWRSLSRWRGLDGLVWALTREQSLDSDGMGVCQAALHDLAWALHWSLPLYLWEVRTSEWSQAGRETQTVGCLLEPRATSVAFEDQLNAMVKPMRQSGLAQMRKNMNHDFLLRLSNDLHNGGIPRWLMVLRPWLIDGIRGVDLRGLWFGPVAPPRSDDKLGHIWIADKPWEGLIADRTHSRRFGWPLPRIAYAAFMVFAVVWGAGMALSFTSNRAQIIEVQALLQTLDQAEQGDAQLLALYELVRQLDRLDYRAQEGPPWHLRFGLSQNQQLLDTLWPRYVELNARLLRDPAVALLTARLAALVRLPPDSPERTRRATESYEQLTAWLMLARPEKVDPEFLVRVMSELDPGAWRELSPRLWRFYADHLEAHPTVDLDPRLLGQARQILLTQLGQRNAEATLYKQVLERATSHYPDLPLSHMLGDTEVTLFTTTKTIPGVFTREAWEGEIRQAIDEIAEARREEIDWVLSDNQGEVTSHLSPDVLKQRLTARYFQDYGSAWLAFLNSLRWQRAASLPEVIDQLTVMSDVRQSPLLALMDTLAWQGRAGSRQQALADSLLESAQQLLGKDKTQLIERVTPHLQGPLDDTFGPLLAVLGDEEAQGSEERLSLQAFLTRVTRVRLKLQQVSNAADPRASTQALAQTVFQGKSVDLSDTRAYGSLLSASLGAEWGSMGETLFVQPLDEAWQRVLQPSAQSLNHQWQRSIVDEWRRSFDGRYPFAGTDSDVS</sequence>
<feature type="non-terminal residue" evidence="3">
    <location>
        <position position="1"/>
    </location>
</feature>
<comment type="caution">
    <text evidence="3">The sequence shown here is derived from an EMBL/GenBank/DDBJ whole genome shotgun (WGS) entry which is preliminary data.</text>
</comment>
<name>A0ABU7I1T8_9PSED</name>
<gene>
    <name evidence="3" type="ORF">V0R50_31665</name>
</gene>
<protein>
    <submittedName>
        <fullName evidence="3">ImcF-related family protein</fullName>
    </submittedName>
</protein>
<dbReference type="InterPro" id="IPR053156">
    <property type="entry name" value="T6SS_TssM-like"/>
</dbReference>